<dbReference type="GO" id="GO:0008270">
    <property type="term" value="F:zinc ion binding"/>
    <property type="evidence" value="ECO:0007669"/>
    <property type="project" value="InterPro"/>
</dbReference>
<gene>
    <name evidence="1" type="ORF">Sango_0813300</name>
</gene>
<sequence>MGLSMVYDAVRSQILLIEPRPHVTKAYSMILSDAKESKKETVNNVQLKGRGFVDKKSLFCEHCQKPGHSKDTCFKINGILEWYKEFTDKKRQSVEDAEDQRTKGRLVLGKLVGRLYIHDSVLTITLKFYGIKDSGIPHFKQ</sequence>
<dbReference type="PANTHER" id="PTHR34222">
    <property type="entry name" value="GAG_PRE-INTEGRS DOMAIN-CONTAINING PROTEIN"/>
    <property type="match status" value="1"/>
</dbReference>
<dbReference type="SUPFAM" id="SSF57756">
    <property type="entry name" value="Retrovirus zinc finger-like domains"/>
    <property type="match status" value="1"/>
</dbReference>
<accession>A0AAE2C0E4</accession>
<proteinExistence type="predicted"/>
<keyword evidence="2" id="KW-1185">Reference proteome</keyword>
<protein>
    <submittedName>
        <fullName evidence="1">Uncharacterized protein</fullName>
    </submittedName>
</protein>
<name>A0AAE2C0E4_9LAMI</name>
<evidence type="ECO:0000313" key="2">
    <source>
        <dbReference type="Proteomes" id="UP001289374"/>
    </source>
</evidence>
<dbReference type="AlphaFoldDB" id="A0AAE2C0E4"/>
<dbReference type="EMBL" id="JACGWL010000004">
    <property type="protein sequence ID" value="KAK4404447.1"/>
    <property type="molecule type" value="Genomic_DNA"/>
</dbReference>
<comment type="caution">
    <text evidence="1">The sequence shown here is derived from an EMBL/GenBank/DDBJ whole genome shotgun (WGS) entry which is preliminary data.</text>
</comment>
<reference evidence="1" key="1">
    <citation type="submission" date="2020-06" db="EMBL/GenBank/DDBJ databases">
        <authorList>
            <person name="Li T."/>
            <person name="Hu X."/>
            <person name="Zhang T."/>
            <person name="Song X."/>
            <person name="Zhang H."/>
            <person name="Dai N."/>
            <person name="Sheng W."/>
            <person name="Hou X."/>
            <person name="Wei L."/>
        </authorList>
    </citation>
    <scope>NUCLEOTIDE SEQUENCE</scope>
    <source>
        <strain evidence="1">K16</strain>
        <tissue evidence="1">Leaf</tissue>
    </source>
</reference>
<reference evidence="1" key="2">
    <citation type="journal article" date="2024" name="Plant">
        <title>Genomic evolution and insights into agronomic trait innovations of Sesamum species.</title>
        <authorList>
            <person name="Miao H."/>
            <person name="Wang L."/>
            <person name="Qu L."/>
            <person name="Liu H."/>
            <person name="Sun Y."/>
            <person name="Le M."/>
            <person name="Wang Q."/>
            <person name="Wei S."/>
            <person name="Zheng Y."/>
            <person name="Lin W."/>
            <person name="Duan Y."/>
            <person name="Cao H."/>
            <person name="Xiong S."/>
            <person name="Wang X."/>
            <person name="Wei L."/>
            <person name="Li C."/>
            <person name="Ma Q."/>
            <person name="Ju M."/>
            <person name="Zhao R."/>
            <person name="Li G."/>
            <person name="Mu C."/>
            <person name="Tian Q."/>
            <person name="Mei H."/>
            <person name="Zhang T."/>
            <person name="Gao T."/>
            <person name="Zhang H."/>
        </authorList>
    </citation>
    <scope>NUCLEOTIDE SEQUENCE</scope>
    <source>
        <strain evidence="1">K16</strain>
    </source>
</reference>
<organism evidence="1 2">
    <name type="scientific">Sesamum angolense</name>
    <dbReference type="NCBI Taxonomy" id="2727404"/>
    <lineage>
        <taxon>Eukaryota</taxon>
        <taxon>Viridiplantae</taxon>
        <taxon>Streptophyta</taxon>
        <taxon>Embryophyta</taxon>
        <taxon>Tracheophyta</taxon>
        <taxon>Spermatophyta</taxon>
        <taxon>Magnoliopsida</taxon>
        <taxon>eudicotyledons</taxon>
        <taxon>Gunneridae</taxon>
        <taxon>Pentapetalae</taxon>
        <taxon>asterids</taxon>
        <taxon>lamiids</taxon>
        <taxon>Lamiales</taxon>
        <taxon>Pedaliaceae</taxon>
        <taxon>Sesamum</taxon>
    </lineage>
</organism>
<dbReference type="PANTHER" id="PTHR34222:SF99">
    <property type="entry name" value="PROTEIN, PUTATIVE-RELATED"/>
    <property type="match status" value="1"/>
</dbReference>
<evidence type="ECO:0000313" key="1">
    <source>
        <dbReference type="EMBL" id="KAK4404447.1"/>
    </source>
</evidence>
<dbReference type="Proteomes" id="UP001289374">
    <property type="component" value="Unassembled WGS sequence"/>
</dbReference>
<dbReference type="GO" id="GO:0003676">
    <property type="term" value="F:nucleic acid binding"/>
    <property type="evidence" value="ECO:0007669"/>
    <property type="project" value="InterPro"/>
</dbReference>
<dbReference type="InterPro" id="IPR036875">
    <property type="entry name" value="Znf_CCHC_sf"/>
</dbReference>